<sequence>MSTDKEQERHAAISGTLTVHVGPLEDMGRRFVDAWHRAENGDTVGEAHITFHDLPTLLAALTPKRLDLLRYVRHHQVRTVKGLATDLHRNYKNVHKDVEELTRLGLLARTADQVIVPYAEVDARFVL</sequence>
<dbReference type="AlphaFoldDB" id="A0A1J5RDE5"/>
<dbReference type="Pfam" id="PF25212">
    <property type="entry name" value="HVO_A0114"/>
    <property type="match status" value="1"/>
</dbReference>
<dbReference type="InterPro" id="IPR036390">
    <property type="entry name" value="WH_DNA-bd_sf"/>
</dbReference>
<name>A0A1J5RDE5_9ZZZZ</name>
<dbReference type="Gene3D" id="1.10.10.10">
    <property type="entry name" value="Winged helix-like DNA-binding domain superfamily/Winged helix DNA-binding domain"/>
    <property type="match status" value="1"/>
</dbReference>
<reference evidence="1" key="1">
    <citation type="submission" date="2016-10" db="EMBL/GenBank/DDBJ databases">
        <title>Sequence of Gallionella enrichment culture.</title>
        <authorList>
            <person name="Poehlein A."/>
            <person name="Muehling M."/>
            <person name="Daniel R."/>
        </authorList>
    </citation>
    <scope>NUCLEOTIDE SEQUENCE</scope>
</reference>
<organism evidence="1">
    <name type="scientific">mine drainage metagenome</name>
    <dbReference type="NCBI Taxonomy" id="410659"/>
    <lineage>
        <taxon>unclassified sequences</taxon>
        <taxon>metagenomes</taxon>
        <taxon>ecological metagenomes</taxon>
    </lineage>
</organism>
<accession>A0A1J5RDE5</accession>
<dbReference type="EMBL" id="MLJW01000302">
    <property type="protein sequence ID" value="OIQ90140.1"/>
    <property type="molecule type" value="Genomic_DNA"/>
</dbReference>
<evidence type="ECO:0008006" key="2">
    <source>
        <dbReference type="Google" id="ProtNLM"/>
    </source>
</evidence>
<comment type="caution">
    <text evidence="1">The sequence shown here is derived from an EMBL/GenBank/DDBJ whole genome shotgun (WGS) entry which is preliminary data.</text>
</comment>
<dbReference type="SUPFAM" id="SSF46785">
    <property type="entry name" value="Winged helix' DNA-binding domain"/>
    <property type="match status" value="1"/>
</dbReference>
<evidence type="ECO:0000313" key="1">
    <source>
        <dbReference type="EMBL" id="OIQ90140.1"/>
    </source>
</evidence>
<gene>
    <name evidence="1" type="ORF">GALL_279400</name>
</gene>
<protein>
    <recommendedName>
        <fullName evidence="2">HTH marR-type domain-containing protein</fullName>
    </recommendedName>
</protein>
<dbReference type="InterPro" id="IPR036388">
    <property type="entry name" value="WH-like_DNA-bd_sf"/>
</dbReference>
<proteinExistence type="predicted"/>